<comment type="caution">
    <text evidence="2">The sequence shown here is derived from an EMBL/GenBank/DDBJ whole genome shotgun (WGS) entry which is preliminary data.</text>
</comment>
<gene>
    <name evidence="2" type="ORF">GCM10009754_64840</name>
</gene>
<reference evidence="2 3" key="1">
    <citation type="journal article" date="2019" name="Int. J. Syst. Evol. Microbiol.">
        <title>The Global Catalogue of Microorganisms (GCM) 10K type strain sequencing project: providing services to taxonomists for standard genome sequencing and annotation.</title>
        <authorList>
            <consortium name="The Broad Institute Genomics Platform"/>
            <consortium name="The Broad Institute Genome Sequencing Center for Infectious Disease"/>
            <person name="Wu L."/>
            <person name="Ma J."/>
        </authorList>
    </citation>
    <scope>NUCLEOTIDE SEQUENCE [LARGE SCALE GENOMIC DNA]</scope>
    <source>
        <strain evidence="2 3">JCM 14545</strain>
    </source>
</reference>
<keyword evidence="3" id="KW-1185">Reference proteome</keyword>
<dbReference type="EMBL" id="BAAANN010000031">
    <property type="protein sequence ID" value="GAA1979567.1"/>
    <property type="molecule type" value="Genomic_DNA"/>
</dbReference>
<organism evidence="2 3">
    <name type="scientific">Amycolatopsis minnesotensis</name>
    <dbReference type="NCBI Taxonomy" id="337894"/>
    <lineage>
        <taxon>Bacteria</taxon>
        <taxon>Bacillati</taxon>
        <taxon>Actinomycetota</taxon>
        <taxon>Actinomycetes</taxon>
        <taxon>Pseudonocardiales</taxon>
        <taxon>Pseudonocardiaceae</taxon>
        <taxon>Amycolatopsis</taxon>
    </lineage>
</organism>
<evidence type="ECO:0000313" key="2">
    <source>
        <dbReference type="EMBL" id="GAA1979567.1"/>
    </source>
</evidence>
<sequence length="110" mass="11458">MAGVSGGQVQQAAAFLRDLERGAEQRLCRGGAEEDHQFRSGGTDFREQPGPTKGLPARSSASPGCSPIIIAAALRGPAPNTVWVASTYNAQPRQFAAADASLVRLRPPGT</sequence>
<name>A0ABN2S344_9PSEU</name>
<evidence type="ECO:0000313" key="3">
    <source>
        <dbReference type="Proteomes" id="UP001501116"/>
    </source>
</evidence>
<proteinExistence type="predicted"/>
<protein>
    <submittedName>
        <fullName evidence="2">Uncharacterized protein</fullName>
    </submittedName>
</protein>
<evidence type="ECO:0000256" key="1">
    <source>
        <dbReference type="SAM" id="MobiDB-lite"/>
    </source>
</evidence>
<accession>A0ABN2S344</accession>
<feature type="region of interest" description="Disordered" evidence="1">
    <location>
        <begin position="30"/>
        <end position="62"/>
    </location>
</feature>
<dbReference type="Proteomes" id="UP001501116">
    <property type="component" value="Unassembled WGS sequence"/>
</dbReference>